<evidence type="ECO:0000256" key="2">
    <source>
        <dbReference type="ARBA" id="ARBA00022801"/>
    </source>
</evidence>
<dbReference type="SUPFAM" id="SSF53474">
    <property type="entry name" value="alpha/beta-Hydrolases"/>
    <property type="match status" value="1"/>
</dbReference>
<dbReference type="EC" id="3.1.1.-" evidence="3"/>
<keyword evidence="6" id="KW-1185">Reference proteome</keyword>
<feature type="signal peptide" evidence="3">
    <location>
        <begin position="1"/>
        <end position="20"/>
    </location>
</feature>
<feature type="chain" id="PRO_5031677316" description="Carboxylic ester hydrolase" evidence="3">
    <location>
        <begin position="21"/>
        <end position="486"/>
    </location>
</feature>
<dbReference type="InterPro" id="IPR029058">
    <property type="entry name" value="AB_hydrolase_fold"/>
</dbReference>
<comment type="similarity">
    <text evidence="1 3">Belongs to the type-B carboxylesterase/lipase family.</text>
</comment>
<dbReference type="GO" id="GO:0016787">
    <property type="term" value="F:hydrolase activity"/>
    <property type="evidence" value="ECO:0007669"/>
    <property type="project" value="UniProtKB-KW"/>
</dbReference>
<dbReference type="Pfam" id="PF00135">
    <property type="entry name" value="COesterase"/>
    <property type="match status" value="1"/>
</dbReference>
<dbReference type="InterPro" id="IPR050309">
    <property type="entry name" value="Type-B_Carboxylest/Lipase"/>
</dbReference>
<accession>A0A4Q2IKZ5</accession>
<dbReference type="PROSITE" id="PS00122">
    <property type="entry name" value="CARBOXYLESTERASE_B_1"/>
    <property type="match status" value="1"/>
</dbReference>
<evidence type="ECO:0000313" key="5">
    <source>
        <dbReference type="EMBL" id="RXZ29931.1"/>
    </source>
</evidence>
<evidence type="ECO:0000256" key="1">
    <source>
        <dbReference type="ARBA" id="ARBA00005964"/>
    </source>
</evidence>
<reference evidence="5 6" key="1">
    <citation type="submission" date="2019-01" db="EMBL/GenBank/DDBJ databases">
        <title>Sphingomonas mucosissima sp. nov. and Sphingomonas desiccabilis sp. nov., from biological soil crusts in the Colorado Plateau, USA.</title>
        <authorList>
            <person name="Zhu D."/>
        </authorList>
    </citation>
    <scope>NUCLEOTIDE SEQUENCE [LARGE SCALE GENOMIC DNA]</scope>
    <source>
        <strain evidence="5 6">CP1D</strain>
    </source>
</reference>
<organism evidence="5 6">
    <name type="scientific">Sphingomonas desiccabilis</name>
    <dbReference type="NCBI Taxonomy" id="429134"/>
    <lineage>
        <taxon>Bacteria</taxon>
        <taxon>Pseudomonadati</taxon>
        <taxon>Pseudomonadota</taxon>
        <taxon>Alphaproteobacteria</taxon>
        <taxon>Sphingomonadales</taxon>
        <taxon>Sphingomonadaceae</taxon>
        <taxon>Sphingomonas</taxon>
    </lineage>
</organism>
<dbReference type="RefSeq" id="WP_129343519.1">
    <property type="nucleotide sequence ID" value="NZ_JACIDD010000004.1"/>
</dbReference>
<feature type="domain" description="Carboxylesterase type B" evidence="4">
    <location>
        <begin position="22"/>
        <end position="481"/>
    </location>
</feature>
<evidence type="ECO:0000313" key="6">
    <source>
        <dbReference type="Proteomes" id="UP000292347"/>
    </source>
</evidence>
<comment type="caution">
    <text evidence="5">The sequence shown here is derived from an EMBL/GenBank/DDBJ whole genome shotgun (WGS) entry which is preliminary data.</text>
</comment>
<name>A0A4Q2IKZ5_9SPHN</name>
<dbReference type="InterPro" id="IPR019826">
    <property type="entry name" value="Carboxylesterase_B_AS"/>
</dbReference>
<dbReference type="AlphaFoldDB" id="A0A4Q2IKZ5"/>
<dbReference type="InterPro" id="IPR002018">
    <property type="entry name" value="CarbesteraseB"/>
</dbReference>
<evidence type="ECO:0000256" key="3">
    <source>
        <dbReference type="RuleBase" id="RU361235"/>
    </source>
</evidence>
<keyword evidence="2 3" id="KW-0378">Hydrolase</keyword>
<dbReference type="EMBL" id="SDPT01000004">
    <property type="protein sequence ID" value="RXZ29931.1"/>
    <property type="molecule type" value="Genomic_DNA"/>
</dbReference>
<dbReference type="OrthoDB" id="9775851at2"/>
<proteinExistence type="inferred from homology"/>
<protein>
    <recommendedName>
        <fullName evidence="3">Carboxylic ester hydrolase</fullName>
        <ecNumber evidence="3">3.1.1.-</ecNumber>
    </recommendedName>
</protein>
<sequence>MSARVLAPFAALLLLGAAPAPPRVAVAGGTIEGAIAEDGALVFQGIPYAAPPLATLRWTAPQPVRAWQGVRPAKVRAPACPQNDDGWNRTDAAHYSEDCLTLDIRTPDLTGKRPVMVWIHGGSNRAGSAGGVVESRITRKGVVLVAIQYRLGVLGFLAPRQAALDGTAGNYGLMDQIAALRWVRANIARFGGDPDQVTLFGESAGSQDVSLMLAAPDARNLFQRAILQSGTPGFGQPFRPLRDAFAIADQAEQLAGGHGLAGLRAAPVKRLLGIDTQLTDPSLHTNGFLWLKTTIDGRVLPASPRRLLAKAPRKHVIIGTNRAEFGPKKGTTDTTETLQRVYGRRAAEAQRLYAFGTPGRDPRLGHPALEIETDWVFRCPAITLATQLVRQGWPVWSYEFDLAPDGGLTSHAIEIPYVMDARPIGGGASLQDYWVNFALRGDPNGGALPRWPAFSAEAQRYLAITPKGVGAAEKLRTEICALRNEI</sequence>
<evidence type="ECO:0000259" key="4">
    <source>
        <dbReference type="Pfam" id="PF00135"/>
    </source>
</evidence>
<dbReference type="PANTHER" id="PTHR11559">
    <property type="entry name" value="CARBOXYLESTERASE"/>
    <property type="match status" value="1"/>
</dbReference>
<dbReference type="Gene3D" id="3.40.50.1820">
    <property type="entry name" value="alpha/beta hydrolase"/>
    <property type="match status" value="1"/>
</dbReference>
<dbReference type="Proteomes" id="UP000292347">
    <property type="component" value="Unassembled WGS sequence"/>
</dbReference>
<gene>
    <name evidence="5" type="ORF">EO081_16460</name>
</gene>
<keyword evidence="3" id="KW-0732">Signal</keyword>